<comment type="caution">
    <text evidence="7">The sequence shown here is derived from an EMBL/GenBank/DDBJ whole genome shotgun (WGS) entry which is preliminary data.</text>
</comment>
<keyword evidence="2" id="KW-0964">Secreted</keyword>
<dbReference type="GO" id="GO:0005509">
    <property type="term" value="F:calcium ion binding"/>
    <property type="evidence" value="ECO:0007669"/>
    <property type="project" value="InterPro"/>
</dbReference>
<dbReference type="PANTHER" id="PTHR46343:SF2">
    <property type="entry name" value="SUSHI_VON WILLEBRAND FACTOR TYPE A_EGF_PENTRAXIN DOMAIN-CONTAINING 1"/>
    <property type="match status" value="1"/>
</dbReference>
<dbReference type="Pfam" id="PF18884">
    <property type="entry name" value="TSP3_bac"/>
    <property type="match status" value="3"/>
</dbReference>
<evidence type="ECO:0000313" key="8">
    <source>
        <dbReference type="Proteomes" id="UP000237608"/>
    </source>
</evidence>
<evidence type="ECO:0000256" key="2">
    <source>
        <dbReference type="ARBA" id="ARBA00022525"/>
    </source>
</evidence>
<organism evidence="7 8">
    <name type="scientific">Polaribacter gangjinensis</name>
    <dbReference type="NCBI Taxonomy" id="574710"/>
    <lineage>
        <taxon>Bacteria</taxon>
        <taxon>Pseudomonadati</taxon>
        <taxon>Bacteroidota</taxon>
        <taxon>Flavobacteriia</taxon>
        <taxon>Flavobacteriales</taxon>
        <taxon>Flavobacteriaceae</taxon>
    </lineage>
</organism>
<dbReference type="InterPro" id="IPR059100">
    <property type="entry name" value="TSP3_bac"/>
</dbReference>
<dbReference type="InterPro" id="IPR026341">
    <property type="entry name" value="T9SS_type_B"/>
</dbReference>
<evidence type="ECO:0000259" key="6">
    <source>
        <dbReference type="PROSITE" id="PS50825"/>
    </source>
</evidence>
<dbReference type="Pfam" id="PF02494">
    <property type="entry name" value="HYR"/>
    <property type="match status" value="1"/>
</dbReference>
<keyword evidence="8" id="KW-1185">Reference proteome</keyword>
<protein>
    <recommendedName>
        <fullName evidence="6">HYR domain-containing protein</fullName>
    </recommendedName>
</protein>
<dbReference type="SUPFAM" id="SSF103647">
    <property type="entry name" value="TSP type-3 repeat"/>
    <property type="match status" value="1"/>
</dbReference>
<evidence type="ECO:0000256" key="5">
    <source>
        <dbReference type="ARBA" id="ARBA00022837"/>
    </source>
</evidence>
<keyword evidence="5" id="KW-0106">Calcium</keyword>
<evidence type="ECO:0000313" key="7">
    <source>
        <dbReference type="EMBL" id="PQJ75901.1"/>
    </source>
</evidence>
<dbReference type="AlphaFoldDB" id="A0A2S7WF35"/>
<dbReference type="EMBL" id="MSCL01000001">
    <property type="protein sequence ID" value="PQJ75901.1"/>
    <property type="molecule type" value="Genomic_DNA"/>
</dbReference>
<dbReference type="RefSeq" id="WP_170039596.1">
    <property type="nucleotide sequence ID" value="NZ_MSCL01000001.1"/>
</dbReference>
<evidence type="ECO:0000256" key="3">
    <source>
        <dbReference type="ARBA" id="ARBA00022729"/>
    </source>
</evidence>
<accession>A0A2S7WF35</accession>
<dbReference type="InterPro" id="IPR028974">
    <property type="entry name" value="TSP_type-3_rpt"/>
</dbReference>
<dbReference type="PROSITE" id="PS50825">
    <property type="entry name" value="HYR"/>
    <property type="match status" value="1"/>
</dbReference>
<dbReference type="Gene3D" id="4.10.1080.10">
    <property type="entry name" value="TSP type-3 repeat"/>
    <property type="match status" value="1"/>
</dbReference>
<feature type="non-terminal residue" evidence="7">
    <location>
        <position position="1"/>
    </location>
</feature>
<evidence type="ECO:0000256" key="4">
    <source>
        <dbReference type="ARBA" id="ARBA00022737"/>
    </source>
</evidence>
<dbReference type="NCBIfam" id="TIGR04131">
    <property type="entry name" value="Bac_Flav_CTERM"/>
    <property type="match status" value="1"/>
</dbReference>
<name>A0A2S7WF35_9FLAO</name>
<keyword evidence="3" id="KW-0732">Signal</keyword>
<comment type="subcellular location">
    <subcellularLocation>
        <location evidence="1">Secreted</location>
    </subcellularLocation>
</comment>
<sequence>ESIPAINTINYISNTIQCGATVFWSEPVVSDNCSISSITKTHESGDFFQEGETTVTYTFTDIHGNQTIINMLVIVDSAQLDCDGDGVTNAQEKIDGTNPQDSCSSIPTSITMDVRNDYLDADCDGDGLSNREEIGPNPINPIDSDGDGIADYLEFNNHSNSTDDLEIFNLLTPNGDGDNDVFVIRNIELYPENTLEIYNRWGVKVYDVNGYGQSGRYFIGLSDGRVTVGRSSLLPSGTYFYILRYKSESGVWKDRKGYLYLTR</sequence>
<dbReference type="Proteomes" id="UP000237608">
    <property type="component" value="Unassembled WGS sequence"/>
</dbReference>
<keyword evidence="4" id="KW-0677">Repeat</keyword>
<dbReference type="InterPro" id="IPR003410">
    <property type="entry name" value="HYR_dom"/>
</dbReference>
<gene>
    <name evidence="7" type="ORF">BTO13_12005</name>
</gene>
<reference evidence="7 8" key="1">
    <citation type="submission" date="2016-12" db="EMBL/GenBank/DDBJ databases">
        <title>Trade-off between light-utilization and light-protection in marine flavobacteria.</title>
        <authorList>
            <person name="Kumagai Y."/>
            <person name="Yoshizawa S."/>
            <person name="Kogure K."/>
            <person name="Iwasaki W."/>
        </authorList>
    </citation>
    <scope>NUCLEOTIDE SEQUENCE [LARGE SCALE GENOMIC DNA]</scope>
    <source>
        <strain evidence="7 8">KCTC 22729</strain>
    </source>
</reference>
<dbReference type="PANTHER" id="PTHR46343">
    <property type="entry name" value="HYR DOMAIN-CONTAINING PROTEIN"/>
    <property type="match status" value="1"/>
</dbReference>
<feature type="domain" description="HYR" evidence="6">
    <location>
        <begin position="1"/>
        <end position="77"/>
    </location>
</feature>
<dbReference type="InterPro" id="IPR043555">
    <property type="entry name" value="SRPX-like"/>
</dbReference>
<evidence type="ECO:0000256" key="1">
    <source>
        <dbReference type="ARBA" id="ARBA00004613"/>
    </source>
</evidence>
<proteinExistence type="predicted"/>
<dbReference type="Pfam" id="PF13585">
    <property type="entry name" value="CHU_C"/>
    <property type="match status" value="1"/>
</dbReference>